<accession>A0A085Z227</accession>
<name>A0A085Z227_9FLAO</name>
<evidence type="ECO:0000256" key="1">
    <source>
        <dbReference type="SAM" id="Phobius"/>
    </source>
</evidence>
<keyword evidence="1" id="KW-0812">Transmembrane</keyword>
<dbReference type="AlphaFoldDB" id="A0A085Z227"/>
<evidence type="ECO:0000313" key="3">
    <source>
        <dbReference type="Proteomes" id="UP000028713"/>
    </source>
</evidence>
<keyword evidence="1" id="KW-1133">Transmembrane helix</keyword>
<protein>
    <submittedName>
        <fullName evidence="2">Uncharacterized protein</fullName>
    </submittedName>
</protein>
<dbReference type="EMBL" id="JPRP01000002">
    <property type="protein sequence ID" value="KFE98490.1"/>
    <property type="molecule type" value="Genomic_DNA"/>
</dbReference>
<dbReference type="RefSeq" id="WP_034678275.1">
    <property type="nucleotide sequence ID" value="NZ_FPAP01000002.1"/>
</dbReference>
<reference evidence="2 3" key="1">
    <citation type="submission" date="2014-07" db="EMBL/GenBank/DDBJ databases">
        <title>Genome of Chryseobacterium formosense LMG 24722.</title>
        <authorList>
            <person name="Pipes S.E."/>
            <person name="Stropko S.J."/>
            <person name="Newman J.D."/>
        </authorList>
    </citation>
    <scope>NUCLEOTIDE SEQUENCE [LARGE SCALE GENOMIC DNA]</scope>
    <source>
        <strain evidence="2 3">LMG 24722</strain>
    </source>
</reference>
<dbReference type="OrthoDB" id="637901at2"/>
<sequence>MKKKYIVFIIAILLSVGTYFLFFYKDKNLKYIPENADILILVDVKKATRQYIFSFLAHPSKWFEDGKKDKNKISVSDSGLEIPDFIQVFHLKDTKVSEWYCVLEINDKAKLSAFLKNRKFVNAGKDKFKNNQLFIKIEGEKCIVGTSDLNIKNIGKPLSETFKNKKLNADSFVNDGLGSISFISELRTQNFSIFINDDEIEIKNEQNKTDFSSLISDLLTKAQFLETELNEENVKKIASVFNKDLNDSVSVNHLRIRAELAQVNDTIISYGYDDNFNEIEKISYQKIIQPNYHILMQTSDPDKTWNYFQSKKWINDQNQFTVIPFQPNLISKTENQISIKSTQSPIKLNENRKQNFIFIKNNALLYSSFKTLSDSDKKFFNTIEYIFYGNKNLDYSVKIKFKKDQYPLILR</sequence>
<dbReference type="eggNOG" id="ENOG50311N8">
    <property type="taxonomic scope" value="Bacteria"/>
</dbReference>
<keyword evidence="3" id="KW-1185">Reference proteome</keyword>
<gene>
    <name evidence="2" type="ORF">IX39_13725</name>
</gene>
<keyword evidence="1" id="KW-0472">Membrane</keyword>
<feature type="transmembrane region" description="Helical" evidence="1">
    <location>
        <begin position="6"/>
        <end position="24"/>
    </location>
</feature>
<proteinExistence type="predicted"/>
<organism evidence="2 3">
    <name type="scientific">Chryseobacterium formosense</name>
    <dbReference type="NCBI Taxonomy" id="236814"/>
    <lineage>
        <taxon>Bacteria</taxon>
        <taxon>Pseudomonadati</taxon>
        <taxon>Bacteroidota</taxon>
        <taxon>Flavobacteriia</taxon>
        <taxon>Flavobacteriales</taxon>
        <taxon>Weeksellaceae</taxon>
        <taxon>Chryseobacterium group</taxon>
        <taxon>Chryseobacterium</taxon>
    </lineage>
</organism>
<dbReference type="Proteomes" id="UP000028713">
    <property type="component" value="Unassembled WGS sequence"/>
</dbReference>
<comment type="caution">
    <text evidence="2">The sequence shown here is derived from an EMBL/GenBank/DDBJ whole genome shotgun (WGS) entry which is preliminary data.</text>
</comment>
<dbReference type="STRING" id="236814.IX39_13725"/>
<evidence type="ECO:0000313" key="2">
    <source>
        <dbReference type="EMBL" id="KFE98490.1"/>
    </source>
</evidence>